<proteinExistence type="predicted"/>
<organism evidence="1 2">
    <name type="scientific">Fusarium venenatum</name>
    <dbReference type="NCBI Taxonomy" id="56646"/>
    <lineage>
        <taxon>Eukaryota</taxon>
        <taxon>Fungi</taxon>
        <taxon>Dikarya</taxon>
        <taxon>Ascomycota</taxon>
        <taxon>Pezizomycotina</taxon>
        <taxon>Sordariomycetes</taxon>
        <taxon>Hypocreomycetidae</taxon>
        <taxon>Hypocreales</taxon>
        <taxon>Nectriaceae</taxon>
        <taxon>Fusarium</taxon>
    </lineage>
</organism>
<keyword evidence="2" id="KW-1185">Reference proteome</keyword>
<sequence>MPSSTTSESRRGRDVPVPCFALFDILTEVEANDTECDFFGYTKLLNNLEFHRTLGKVIVAVY</sequence>
<name>A0A2L2STZ7_9HYPO</name>
<dbReference type="Proteomes" id="UP000245910">
    <property type="component" value="Chromosome II"/>
</dbReference>
<evidence type="ECO:0000313" key="2">
    <source>
        <dbReference type="Proteomes" id="UP000245910"/>
    </source>
</evidence>
<dbReference type="AlphaFoldDB" id="A0A2L2STZ7"/>
<protein>
    <submittedName>
        <fullName evidence="1">Uncharacterized protein</fullName>
    </submittedName>
</protein>
<evidence type="ECO:0000313" key="1">
    <source>
        <dbReference type="EMBL" id="CEI60832.1"/>
    </source>
</evidence>
<accession>A0A2L2STZ7</accession>
<reference evidence="2" key="1">
    <citation type="submission" date="2014-10" db="EMBL/GenBank/DDBJ databases">
        <authorList>
            <person name="King R."/>
        </authorList>
    </citation>
    <scope>NUCLEOTIDE SEQUENCE [LARGE SCALE GENOMIC DNA]</scope>
    <source>
        <strain evidence="2">A3/5</strain>
    </source>
</reference>
<dbReference type="EMBL" id="LN649230">
    <property type="protein sequence ID" value="CEI60832.1"/>
    <property type="molecule type" value="Genomic_DNA"/>
</dbReference>